<dbReference type="Proteomes" id="UP001229244">
    <property type="component" value="Unassembled WGS sequence"/>
</dbReference>
<evidence type="ECO:0000313" key="3">
    <source>
        <dbReference type="Proteomes" id="UP001229244"/>
    </source>
</evidence>
<protein>
    <submittedName>
        <fullName evidence="2">Uncharacterized protein</fullName>
    </submittedName>
</protein>
<feature type="compositionally biased region" description="Basic and acidic residues" evidence="1">
    <location>
        <begin position="63"/>
        <end position="72"/>
    </location>
</feature>
<evidence type="ECO:0000313" key="2">
    <source>
        <dbReference type="EMBL" id="MDQ0313703.1"/>
    </source>
</evidence>
<reference evidence="2" key="1">
    <citation type="submission" date="2023-07" db="EMBL/GenBank/DDBJ databases">
        <title>Genomic Encyclopedia of Type Strains, Phase IV (KMG-IV): sequencing the most valuable type-strain genomes for metagenomic binning, comparative biology and taxonomic classification.</title>
        <authorList>
            <person name="Goeker M."/>
        </authorList>
    </citation>
    <scope>NUCLEOTIDE SEQUENCE</scope>
    <source>
        <strain evidence="2">DSM 21202</strain>
    </source>
</reference>
<dbReference type="EMBL" id="JAUSUL010000001">
    <property type="protein sequence ID" value="MDQ0313703.1"/>
    <property type="molecule type" value="Genomic_DNA"/>
</dbReference>
<gene>
    <name evidence="2" type="ORF">J2S73_000140</name>
</gene>
<proteinExistence type="predicted"/>
<dbReference type="RefSeq" id="WP_306883500.1">
    <property type="nucleotide sequence ID" value="NZ_JAUSUL010000001.1"/>
</dbReference>
<evidence type="ECO:0000256" key="1">
    <source>
        <dbReference type="SAM" id="MobiDB-lite"/>
    </source>
</evidence>
<dbReference type="AlphaFoldDB" id="A0AAE3VKP4"/>
<comment type="caution">
    <text evidence="2">The sequence shown here is derived from an EMBL/GenBank/DDBJ whole genome shotgun (WGS) entry which is preliminary data.</text>
</comment>
<feature type="region of interest" description="Disordered" evidence="1">
    <location>
        <begin position="39"/>
        <end position="72"/>
    </location>
</feature>
<name>A0AAE3VKP4_9HYPH</name>
<keyword evidence="3" id="KW-1185">Reference proteome</keyword>
<accession>A0AAE3VKP4</accession>
<sequence length="72" mass="7444">MSADKNDTTPELNGQFSPEAEAALAKNAKEVDEQAAALRRAVDKSGAGDQAHLDSTPAPNELGKQKDASHGA</sequence>
<organism evidence="2 3">
    <name type="scientific">Amorphus orientalis</name>
    <dbReference type="NCBI Taxonomy" id="649198"/>
    <lineage>
        <taxon>Bacteria</taxon>
        <taxon>Pseudomonadati</taxon>
        <taxon>Pseudomonadota</taxon>
        <taxon>Alphaproteobacteria</taxon>
        <taxon>Hyphomicrobiales</taxon>
        <taxon>Amorphaceae</taxon>
        <taxon>Amorphus</taxon>
    </lineage>
</organism>